<dbReference type="InterPro" id="IPR039371">
    <property type="entry name" value="LeuA_N_DRE-TIM"/>
</dbReference>
<evidence type="ECO:0000313" key="15">
    <source>
        <dbReference type="EMBL" id="GEB58665.1"/>
    </source>
</evidence>
<evidence type="ECO:0000313" key="16">
    <source>
        <dbReference type="Proteomes" id="UP000315226"/>
    </source>
</evidence>
<evidence type="ECO:0000256" key="4">
    <source>
        <dbReference type="ARBA" id="ARBA00012973"/>
    </source>
</evidence>
<dbReference type="GO" id="GO:0005737">
    <property type="term" value="C:cytoplasm"/>
    <property type="evidence" value="ECO:0007669"/>
    <property type="project" value="UniProtKB-SubCell"/>
</dbReference>
<keyword evidence="10 12" id="KW-0460">Magnesium</keyword>
<dbReference type="Gene3D" id="3.20.20.70">
    <property type="entry name" value="Aldolase class I"/>
    <property type="match status" value="1"/>
</dbReference>
<dbReference type="PANTHER" id="PTHR46911">
    <property type="match status" value="1"/>
</dbReference>
<dbReference type="SMART" id="SM00917">
    <property type="entry name" value="LeuA_dimer"/>
    <property type="match status" value="1"/>
</dbReference>
<name>A0A4Y3RLZ9_9ACTN</name>
<evidence type="ECO:0000256" key="1">
    <source>
        <dbReference type="ARBA" id="ARBA00000064"/>
    </source>
</evidence>
<evidence type="ECO:0000256" key="13">
    <source>
        <dbReference type="SAM" id="MobiDB-lite"/>
    </source>
</evidence>
<dbReference type="HAMAP" id="MF_00572">
    <property type="entry name" value="LeuA_type2"/>
    <property type="match status" value="1"/>
</dbReference>
<protein>
    <recommendedName>
        <fullName evidence="4 12">2-isopropylmalate synthase</fullName>
        <ecNumber evidence="4 12">2.3.3.13</ecNumber>
    </recommendedName>
    <alternativeName>
        <fullName evidence="12">Alpha-IPM synthase</fullName>
    </alternativeName>
    <alternativeName>
        <fullName evidence="12">Alpha-isopropylmalate synthase</fullName>
    </alternativeName>
</protein>
<dbReference type="GO" id="GO:0003985">
    <property type="term" value="F:acetyl-CoA C-acetyltransferase activity"/>
    <property type="evidence" value="ECO:0007669"/>
    <property type="project" value="UniProtKB-UniRule"/>
</dbReference>
<evidence type="ECO:0000256" key="9">
    <source>
        <dbReference type="ARBA" id="ARBA00022723"/>
    </source>
</evidence>
<feature type="compositionally biased region" description="Polar residues" evidence="13">
    <location>
        <begin position="1"/>
        <end position="21"/>
    </location>
</feature>
<comment type="catalytic activity">
    <reaction evidence="1 12">
        <text>3-methyl-2-oxobutanoate + acetyl-CoA + H2O = (2S)-2-isopropylmalate + CoA + H(+)</text>
        <dbReference type="Rhea" id="RHEA:21524"/>
        <dbReference type="ChEBI" id="CHEBI:1178"/>
        <dbReference type="ChEBI" id="CHEBI:11851"/>
        <dbReference type="ChEBI" id="CHEBI:15377"/>
        <dbReference type="ChEBI" id="CHEBI:15378"/>
        <dbReference type="ChEBI" id="CHEBI:57287"/>
        <dbReference type="ChEBI" id="CHEBI:57288"/>
        <dbReference type="EC" id="2.3.3.13"/>
    </reaction>
</comment>
<evidence type="ECO:0000256" key="7">
    <source>
        <dbReference type="ARBA" id="ARBA00022605"/>
    </source>
</evidence>
<organism evidence="15 16">
    <name type="scientific">Streptomyces gardneri</name>
    <dbReference type="NCBI Taxonomy" id="66892"/>
    <lineage>
        <taxon>Bacteria</taxon>
        <taxon>Bacillati</taxon>
        <taxon>Actinomycetota</taxon>
        <taxon>Actinomycetes</taxon>
        <taxon>Kitasatosporales</taxon>
        <taxon>Streptomycetaceae</taxon>
        <taxon>Streptomyces</taxon>
    </lineage>
</organism>
<comment type="function">
    <text evidence="12">Catalyzes the condensation of the acetyl group of acetyl-CoA with 3-methyl-2-oxobutanoate (2-ketoisovalerate) to form 3-carboxy-3-hydroxy-4-methylpentanoate (2-isopropylmalate).</text>
</comment>
<comment type="pathway">
    <text evidence="2 12">Amino-acid biosynthesis; L-leucine biosynthesis; L-leucine from 3-methyl-2-oxobutanoate: step 1/4.</text>
</comment>
<dbReference type="EMBL" id="BJMN01000027">
    <property type="protein sequence ID" value="GEB58665.1"/>
    <property type="molecule type" value="Genomic_DNA"/>
</dbReference>
<dbReference type="InterPro" id="IPR013709">
    <property type="entry name" value="2-isopropylmalate_synth_dimer"/>
</dbReference>
<keyword evidence="16" id="KW-1185">Reference proteome</keyword>
<dbReference type="InterPro" id="IPR005668">
    <property type="entry name" value="IPM_Synthase"/>
</dbReference>
<dbReference type="GO" id="GO:0000287">
    <property type="term" value="F:magnesium ion binding"/>
    <property type="evidence" value="ECO:0007669"/>
    <property type="project" value="UniProtKB-UniRule"/>
</dbReference>
<keyword evidence="7 12" id="KW-0028">Amino-acid biosynthesis</keyword>
<evidence type="ECO:0000256" key="2">
    <source>
        <dbReference type="ARBA" id="ARBA00004689"/>
    </source>
</evidence>
<dbReference type="PROSITE" id="PS00816">
    <property type="entry name" value="AIPM_HOMOCIT_SYNTH_2"/>
    <property type="match status" value="1"/>
</dbReference>
<dbReference type="GO" id="GO:0003852">
    <property type="term" value="F:2-isopropylmalate synthase activity"/>
    <property type="evidence" value="ECO:0007669"/>
    <property type="project" value="UniProtKB-UniRule"/>
</dbReference>
<evidence type="ECO:0000259" key="14">
    <source>
        <dbReference type="PROSITE" id="PS50991"/>
    </source>
</evidence>
<dbReference type="SUPFAM" id="SSF110921">
    <property type="entry name" value="2-isopropylmalate synthase LeuA, allosteric (dimerisation) domain"/>
    <property type="match status" value="1"/>
</dbReference>
<reference evidence="15 16" key="1">
    <citation type="submission" date="2019-06" db="EMBL/GenBank/DDBJ databases">
        <title>Whole genome shotgun sequence of Streptomyces gardneri NBRC 12865.</title>
        <authorList>
            <person name="Hosoyama A."/>
            <person name="Uohara A."/>
            <person name="Ohji S."/>
            <person name="Ichikawa N."/>
        </authorList>
    </citation>
    <scope>NUCLEOTIDE SEQUENCE [LARGE SCALE GENOMIC DNA]</scope>
    <source>
        <strain evidence="15 16">NBRC 12865</strain>
    </source>
</reference>
<evidence type="ECO:0000256" key="11">
    <source>
        <dbReference type="ARBA" id="ARBA00023304"/>
    </source>
</evidence>
<dbReference type="AlphaFoldDB" id="A0A4Y3RLZ9"/>
<dbReference type="EC" id="2.3.3.13" evidence="4 12"/>
<feature type="binding site" evidence="12">
    <location>
        <position position="61"/>
    </location>
    <ligand>
        <name>Mg(2+)</name>
        <dbReference type="ChEBI" id="CHEBI:18420"/>
    </ligand>
</feature>
<dbReference type="PROSITE" id="PS00815">
    <property type="entry name" value="AIPM_HOMOCIT_SYNTH_1"/>
    <property type="match status" value="1"/>
</dbReference>
<feature type="region of interest" description="Regulatory domain" evidence="12">
    <location>
        <begin position="470"/>
        <end position="587"/>
    </location>
</feature>
<feature type="binding site" evidence="12">
    <location>
        <position position="303"/>
    </location>
    <ligand>
        <name>Mg(2+)</name>
        <dbReference type="ChEBI" id="CHEBI:18420"/>
    </ligand>
</feature>
<feature type="region of interest" description="Disordered" evidence="13">
    <location>
        <begin position="1"/>
        <end position="25"/>
    </location>
</feature>
<evidence type="ECO:0000256" key="6">
    <source>
        <dbReference type="ARBA" id="ARBA00022490"/>
    </source>
</evidence>
<dbReference type="PANTHER" id="PTHR46911:SF1">
    <property type="entry name" value="2-ISOPROPYLMALATE SYNTHASE"/>
    <property type="match status" value="1"/>
</dbReference>
<evidence type="ECO:0000256" key="12">
    <source>
        <dbReference type="HAMAP-Rule" id="MF_00572"/>
    </source>
</evidence>
<comment type="subcellular location">
    <subcellularLocation>
        <location evidence="12">Cytoplasm</location>
    </subcellularLocation>
</comment>
<keyword evidence="8 12" id="KW-0808">Transferase</keyword>
<dbReference type="NCBIfam" id="NF002991">
    <property type="entry name" value="PRK03739.1"/>
    <property type="match status" value="1"/>
</dbReference>
<evidence type="ECO:0000256" key="5">
    <source>
        <dbReference type="ARBA" id="ARBA00022430"/>
    </source>
</evidence>
<dbReference type="FunFam" id="3.30.160.270:FF:000006">
    <property type="entry name" value="2-isopropylmalate synthase"/>
    <property type="match status" value="1"/>
</dbReference>
<dbReference type="InterPro" id="IPR013785">
    <property type="entry name" value="Aldolase_TIM"/>
</dbReference>
<dbReference type="Pfam" id="PF00682">
    <property type="entry name" value="HMGL-like"/>
    <property type="match status" value="1"/>
</dbReference>
<comment type="similarity">
    <text evidence="3 12">Belongs to the alpha-IPM synthase/homocitrate synthase family. LeuA type 2 subfamily.</text>
</comment>
<gene>
    <name evidence="12 15" type="primary">leuA</name>
    <name evidence="15" type="ORF">SGA01_42700</name>
</gene>
<dbReference type="SUPFAM" id="SSF89000">
    <property type="entry name" value="post-HMGL domain-like"/>
    <property type="match status" value="1"/>
</dbReference>
<dbReference type="Proteomes" id="UP000315226">
    <property type="component" value="Unassembled WGS sequence"/>
</dbReference>
<dbReference type="Pfam" id="PF22615">
    <property type="entry name" value="IPMS_D2"/>
    <property type="match status" value="1"/>
</dbReference>
<comment type="cofactor">
    <cofactor evidence="12">
        <name>Mg(2+)</name>
        <dbReference type="ChEBI" id="CHEBI:18420"/>
    </cofactor>
</comment>
<dbReference type="InterPro" id="IPR054692">
    <property type="entry name" value="LeuA-like_post-cat"/>
</dbReference>
<dbReference type="CDD" id="cd07942">
    <property type="entry name" value="DRE_TIM_LeuA"/>
    <property type="match status" value="1"/>
</dbReference>
<keyword evidence="6 12" id="KW-0963">Cytoplasm</keyword>
<feature type="domain" description="Pyruvate carboxyltransferase" evidence="14">
    <location>
        <begin position="52"/>
        <end position="328"/>
    </location>
</feature>
<dbReference type="Pfam" id="PF08502">
    <property type="entry name" value="LeuA_dimer"/>
    <property type="match status" value="1"/>
</dbReference>
<dbReference type="FunFam" id="3.20.20.70:FF:000045">
    <property type="entry name" value="2-isopropylmalate synthase"/>
    <property type="match status" value="1"/>
</dbReference>
<dbReference type="InterPro" id="IPR000891">
    <property type="entry name" value="PYR_CT"/>
</dbReference>
<feature type="binding site" evidence="12">
    <location>
        <position position="269"/>
    </location>
    <ligand>
        <name>Mg(2+)</name>
        <dbReference type="ChEBI" id="CHEBI:18420"/>
    </ligand>
</feature>
<proteinExistence type="inferred from homology"/>
<comment type="subunit">
    <text evidence="12">Homodimer.</text>
</comment>
<evidence type="ECO:0000256" key="8">
    <source>
        <dbReference type="ARBA" id="ARBA00022679"/>
    </source>
</evidence>
<dbReference type="RefSeq" id="WP_141297987.1">
    <property type="nucleotide sequence ID" value="NZ_BJMN01000027.1"/>
</dbReference>
<keyword evidence="5 12" id="KW-0432">Leucine biosynthesis</keyword>
<keyword evidence="11 12" id="KW-0100">Branched-chain amino acid biosynthesis</keyword>
<dbReference type="SUPFAM" id="SSF51569">
    <property type="entry name" value="Aldolase"/>
    <property type="match status" value="1"/>
</dbReference>
<accession>A0A4Y3RLZ9</accession>
<evidence type="ECO:0000256" key="3">
    <source>
        <dbReference type="ARBA" id="ARBA00009767"/>
    </source>
</evidence>
<dbReference type="UniPathway" id="UPA00048">
    <property type="reaction ID" value="UER00070"/>
</dbReference>
<sequence>MSQSPFVSRPTPITNATQLQKPSGMPIHKYGQYEQVQIPDRTWPEQRITKAPRWLSTDLRDGNQALIDPMSPARKREMFDLLVRMGYKEIEVGFPSSGETDFAFVRSIIEEGAIPDDVTISVLTQAREDLIERTVESLVGAKRATVHLYNATAPTFRRVVFRGSKEQIKQIAVDGTRLVMEYAEKLLDERTIFGYQYSPEIFTDTELDFALEVCEAVCDVWQPGPGREIILNLPATVERSTPSTHADRFEWMSRNLTRREHICVSVHPHNDRGTAVAAAELAIMAGADRIEGCLFGQGERTGNVDLVTLGMNLFSQGVDPQIDFSQIDEIRRTSEYCNQMEVHPRHPYAGDLVYTAFSGSHQDAIKKGFDAMEADAAAKGVTVDDIEWAVPYLPIDPKDVGRSYEAVIRVNSQSGKGGIAYVLKNDHKLDLPRRMQIEFSKIIQQKTDTEGGEVTPAAIWSVFQDEYLPNPDNAWGRIQLRSGQTTSDTDGTDTLTVEAIVDGAETVLSGSGNGPISAFFAALQAIGVDARLLDYQEHTMSEGASAQAASYIECAIDGQVLWGIGIDANTTRASLKAVISAVNRSAR</sequence>
<dbReference type="InterPro" id="IPR036230">
    <property type="entry name" value="LeuA_allosteric_dom_sf"/>
</dbReference>
<evidence type="ECO:0000256" key="10">
    <source>
        <dbReference type="ARBA" id="ARBA00022842"/>
    </source>
</evidence>
<dbReference type="Gene3D" id="3.30.160.270">
    <property type="match status" value="1"/>
</dbReference>
<comment type="caution">
    <text evidence="15">The sequence shown here is derived from an EMBL/GenBank/DDBJ whole genome shotgun (WGS) entry which is preliminary data.</text>
</comment>
<feature type="binding site" evidence="12">
    <location>
        <position position="267"/>
    </location>
    <ligand>
        <name>Mg(2+)</name>
        <dbReference type="ChEBI" id="CHEBI:18420"/>
    </ligand>
</feature>
<dbReference type="NCBIfam" id="TIGR00970">
    <property type="entry name" value="leuA_yeast"/>
    <property type="match status" value="1"/>
</dbReference>
<dbReference type="GO" id="GO:0009098">
    <property type="term" value="P:L-leucine biosynthetic process"/>
    <property type="evidence" value="ECO:0007669"/>
    <property type="project" value="UniProtKB-UniRule"/>
</dbReference>
<dbReference type="InterPro" id="IPR002034">
    <property type="entry name" value="AIPM/Hcit_synth_CS"/>
</dbReference>
<dbReference type="OrthoDB" id="9803573at2"/>
<keyword evidence="9 12" id="KW-0479">Metal-binding</keyword>
<dbReference type="PROSITE" id="PS50991">
    <property type="entry name" value="PYR_CT"/>
    <property type="match status" value="1"/>
</dbReference>